<keyword evidence="1" id="KW-1133">Transmembrane helix</keyword>
<protein>
    <submittedName>
        <fullName evidence="2">Uncharacterized protein</fullName>
    </submittedName>
</protein>
<feature type="transmembrane region" description="Helical" evidence="1">
    <location>
        <begin position="24"/>
        <end position="46"/>
    </location>
</feature>
<keyword evidence="1" id="KW-0812">Transmembrane</keyword>
<dbReference type="KEGG" id="muh:HYN43_004515"/>
<sequence length="165" mass="18985">MNIELTVNQTGDLFFEKWQKDTSISIFVLGPAFLIFFSVCTMMMVGVTWNCVYILTPPILITIGAFYYSPLVLRKKYINNTVQSLSIDDDILNLKTFKLFGNKPIIVSLDIRTVKAEEINERFFGDKKIVLLKHTSSEMQGFYLVDELFDSPKRFAELFESLNKG</sequence>
<reference evidence="2 3" key="1">
    <citation type="submission" date="2018-10" db="EMBL/GenBank/DDBJ databases">
        <title>Genome sequencing of Mucilaginibacter sp. HYN0043.</title>
        <authorList>
            <person name="Kim M."/>
            <person name="Yi H."/>
        </authorList>
    </citation>
    <scope>NUCLEOTIDE SEQUENCE [LARGE SCALE GENOMIC DNA]</scope>
    <source>
        <strain evidence="2 3">HYN0043</strain>
    </source>
</reference>
<keyword evidence="3" id="KW-1185">Reference proteome</keyword>
<dbReference type="AlphaFoldDB" id="A0A494VTC4"/>
<name>A0A494VTC4_9SPHI</name>
<organism evidence="2 3">
    <name type="scientific">Mucilaginibacter celer</name>
    <dbReference type="NCBI Taxonomy" id="2305508"/>
    <lineage>
        <taxon>Bacteria</taxon>
        <taxon>Pseudomonadati</taxon>
        <taxon>Bacteroidota</taxon>
        <taxon>Sphingobacteriia</taxon>
        <taxon>Sphingobacteriales</taxon>
        <taxon>Sphingobacteriaceae</taxon>
        <taxon>Mucilaginibacter</taxon>
    </lineage>
</organism>
<dbReference type="Proteomes" id="UP000270046">
    <property type="component" value="Chromosome"/>
</dbReference>
<accession>A0A494VTC4</accession>
<keyword evidence="1" id="KW-0472">Membrane</keyword>
<proteinExistence type="predicted"/>
<gene>
    <name evidence="2" type="ORF">HYN43_004515</name>
</gene>
<evidence type="ECO:0000313" key="3">
    <source>
        <dbReference type="Proteomes" id="UP000270046"/>
    </source>
</evidence>
<evidence type="ECO:0000256" key="1">
    <source>
        <dbReference type="SAM" id="Phobius"/>
    </source>
</evidence>
<dbReference type="OrthoDB" id="799079at2"/>
<dbReference type="EMBL" id="CP032869">
    <property type="protein sequence ID" value="AYL94605.1"/>
    <property type="molecule type" value="Genomic_DNA"/>
</dbReference>
<dbReference type="RefSeq" id="WP_119408319.1">
    <property type="nucleotide sequence ID" value="NZ_CP032869.1"/>
</dbReference>
<feature type="transmembrane region" description="Helical" evidence="1">
    <location>
        <begin position="52"/>
        <end position="73"/>
    </location>
</feature>
<evidence type="ECO:0000313" key="2">
    <source>
        <dbReference type="EMBL" id="AYL94605.1"/>
    </source>
</evidence>